<protein>
    <submittedName>
        <fullName evidence="2">Uncharacterized protein</fullName>
    </submittedName>
</protein>
<gene>
    <name evidence="2" type="ORF">SACU0126_LOCUS15395</name>
</gene>
<accession>A0A7S3WH34</accession>
<name>A0A7S3WH34_9SPIT</name>
<dbReference type="EMBL" id="HBIQ01048462">
    <property type="protein sequence ID" value="CAE0557526.1"/>
    <property type="molecule type" value="Transcribed_RNA"/>
</dbReference>
<evidence type="ECO:0000256" key="1">
    <source>
        <dbReference type="SAM" id="SignalP"/>
    </source>
</evidence>
<dbReference type="AlphaFoldDB" id="A0A7S3WH34"/>
<feature type="chain" id="PRO_5030573202" evidence="1">
    <location>
        <begin position="19"/>
        <end position="265"/>
    </location>
</feature>
<sequence>MTMALLLALSAASGYLVGVPGASVAARCVGRASCACQAELPPEAMESIPPAALADAWRKDEKAKELGETLKGCSLYVIGTGGAKLQAVGRIFARRLPNYRFYSVPDLMCSTYSSLAPDSAAADSLGVLYEAETLDDVQMLARAIMDQVQQYTRSVVQVWEGAVTNSDFAVMQQGIVVRVVGPRPDHPNAGGDIVASARAEWEEKHGVADVTVDVAADIAPDDIVYAIVEGLLEFIRNHPGKSEEWKAKSEALLEQGWSLDNPPSP</sequence>
<proteinExistence type="predicted"/>
<feature type="signal peptide" evidence="1">
    <location>
        <begin position="1"/>
        <end position="18"/>
    </location>
</feature>
<keyword evidence="1" id="KW-0732">Signal</keyword>
<organism evidence="2">
    <name type="scientific">Strombidinopsis acuminata</name>
    <dbReference type="NCBI Taxonomy" id="141414"/>
    <lineage>
        <taxon>Eukaryota</taxon>
        <taxon>Sar</taxon>
        <taxon>Alveolata</taxon>
        <taxon>Ciliophora</taxon>
        <taxon>Intramacronucleata</taxon>
        <taxon>Spirotrichea</taxon>
        <taxon>Choreotrichia</taxon>
        <taxon>Choreotrichida</taxon>
        <taxon>Strombidinopsidae</taxon>
        <taxon>Strombidinopsis</taxon>
    </lineage>
</organism>
<evidence type="ECO:0000313" key="2">
    <source>
        <dbReference type="EMBL" id="CAE0557526.1"/>
    </source>
</evidence>
<reference evidence="2" key="1">
    <citation type="submission" date="2021-01" db="EMBL/GenBank/DDBJ databases">
        <authorList>
            <person name="Corre E."/>
            <person name="Pelletier E."/>
            <person name="Niang G."/>
            <person name="Scheremetjew M."/>
            <person name="Finn R."/>
            <person name="Kale V."/>
            <person name="Holt S."/>
            <person name="Cochrane G."/>
            <person name="Meng A."/>
            <person name="Brown T."/>
            <person name="Cohen L."/>
        </authorList>
    </citation>
    <scope>NUCLEOTIDE SEQUENCE</scope>
    <source>
        <strain evidence="2">SPMC142</strain>
    </source>
</reference>